<evidence type="ECO:0000313" key="4">
    <source>
        <dbReference type="Proteomes" id="UP000007880"/>
    </source>
</evidence>
<dbReference type="Gene3D" id="2.60.120.560">
    <property type="entry name" value="Exo-inulinase, domain 1"/>
    <property type="match status" value="1"/>
</dbReference>
<dbReference type="KEGG" id="cap:CLDAP_05860"/>
<keyword evidence="2" id="KW-0812">Transmembrane</keyword>
<accession>I0I038</accession>
<reference evidence="3 4" key="1">
    <citation type="submission" date="2012-02" db="EMBL/GenBank/DDBJ databases">
        <title>Complete genome sequence of Caldilinea aerophila DSM 14535 (= NBRC 102666).</title>
        <authorList>
            <person name="Oguchi A."/>
            <person name="Hosoyama A."/>
            <person name="Sekine M."/>
            <person name="Fukai R."/>
            <person name="Kato Y."/>
            <person name="Nakamura S."/>
            <person name="Hanada S."/>
            <person name="Yamazaki S."/>
            <person name="Fujita N."/>
        </authorList>
    </citation>
    <scope>NUCLEOTIDE SEQUENCE [LARGE SCALE GENOMIC DNA]</scope>
    <source>
        <strain evidence="4">DSM 14535 / JCM 11387 / NBRC 104270 / STL-6-O1</strain>
    </source>
</reference>
<proteinExistence type="predicted"/>
<dbReference type="EMBL" id="AP012337">
    <property type="protein sequence ID" value="BAL98625.1"/>
    <property type="molecule type" value="Genomic_DNA"/>
</dbReference>
<dbReference type="AlphaFoldDB" id="I0I038"/>
<dbReference type="HOGENOM" id="CLU_978894_0_0_0"/>
<feature type="region of interest" description="Disordered" evidence="1">
    <location>
        <begin position="1"/>
        <end position="48"/>
    </location>
</feature>
<gene>
    <name evidence="3" type="ordered locus">CLDAP_05860</name>
</gene>
<evidence type="ECO:0000256" key="2">
    <source>
        <dbReference type="SAM" id="Phobius"/>
    </source>
</evidence>
<dbReference type="STRING" id="926550.CLDAP_05860"/>
<protein>
    <recommendedName>
        <fullName evidence="5">LamG domain-containing protein</fullName>
    </recommendedName>
</protein>
<evidence type="ECO:0000256" key="1">
    <source>
        <dbReference type="SAM" id="MobiDB-lite"/>
    </source>
</evidence>
<name>I0I038_CALAS</name>
<keyword evidence="2" id="KW-1133">Transmembrane helix</keyword>
<keyword evidence="4" id="KW-1185">Reference proteome</keyword>
<organism evidence="3 4">
    <name type="scientific">Caldilinea aerophila (strain DSM 14535 / JCM 11387 / NBRC 104270 / STL-6-O1)</name>
    <dbReference type="NCBI Taxonomy" id="926550"/>
    <lineage>
        <taxon>Bacteria</taxon>
        <taxon>Bacillati</taxon>
        <taxon>Chloroflexota</taxon>
        <taxon>Caldilineae</taxon>
        <taxon>Caldilineales</taxon>
        <taxon>Caldilineaceae</taxon>
        <taxon>Caldilinea</taxon>
    </lineage>
</organism>
<feature type="transmembrane region" description="Helical" evidence="2">
    <location>
        <begin position="56"/>
        <end position="76"/>
    </location>
</feature>
<evidence type="ECO:0008006" key="5">
    <source>
        <dbReference type="Google" id="ProtNLM"/>
    </source>
</evidence>
<evidence type="ECO:0000313" key="3">
    <source>
        <dbReference type="EMBL" id="BAL98625.1"/>
    </source>
</evidence>
<sequence>MPEAKNMAPINAQQTGTSPGDDPSLNKRISIGLSPRRPTAPETVQRPPDAGGRLSGWWLVFWLCILLLTVGVLVIVRALPADLSWRDALTFFNRNASAPRPAEHFFTDFTVDDGTFAPYAKPGVAAMQVIPSEGVYRIDVWPGYLAWTRIAISENPPLHLEVDAIVDMQTPNGKVALLGRFEGEEDFYLFAVDGRGRFSIVRHRNGVETPLRLPTSLSAIQPAGFVNRLRLEDDGTSLRFLVNGVLLDRIEVEPISAVFFGVGAYSDDDAPAAILFDSIRVRKP</sequence>
<keyword evidence="2" id="KW-0472">Membrane</keyword>
<dbReference type="OrthoDB" id="153959at2"/>
<dbReference type="Proteomes" id="UP000007880">
    <property type="component" value="Chromosome"/>
</dbReference>